<dbReference type="EMBL" id="JASCZI010000925">
    <property type="protein sequence ID" value="MED6113820.1"/>
    <property type="molecule type" value="Genomic_DNA"/>
</dbReference>
<evidence type="ECO:0000313" key="3">
    <source>
        <dbReference type="Proteomes" id="UP001341840"/>
    </source>
</evidence>
<feature type="region of interest" description="Disordered" evidence="1">
    <location>
        <begin position="1"/>
        <end position="42"/>
    </location>
</feature>
<name>A0ABU6QQT8_9FABA</name>
<reference evidence="2 3" key="1">
    <citation type="journal article" date="2023" name="Plants (Basel)">
        <title>Bridging the Gap: Combining Genomics and Transcriptomics Approaches to Understand Stylosanthes scabra, an Orphan Legume from the Brazilian Caatinga.</title>
        <authorList>
            <person name="Ferreira-Neto J.R.C."/>
            <person name="da Silva M.D."/>
            <person name="Binneck E."/>
            <person name="de Melo N.F."/>
            <person name="da Silva R.H."/>
            <person name="de Melo A.L.T.M."/>
            <person name="Pandolfi V."/>
            <person name="Bustamante F.O."/>
            <person name="Brasileiro-Vidal A.C."/>
            <person name="Benko-Iseppon A.M."/>
        </authorList>
    </citation>
    <scope>NUCLEOTIDE SEQUENCE [LARGE SCALE GENOMIC DNA]</scope>
    <source>
        <tissue evidence="2">Leaves</tissue>
    </source>
</reference>
<protein>
    <submittedName>
        <fullName evidence="2">Uncharacterized protein</fullName>
    </submittedName>
</protein>
<sequence>MGNPQEWRQGENSSVVGNGARTGSGKTSPASPRPNPTPLPYPIDTPILPWSFGDWAPNIPTLVPFPEEPPQLPLSPAALTFFFSVAASALASAGVSAPATLVDLQAQARAHRIGQKRDVLVLRFETVSTFPLFGLALGGQ</sequence>
<keyword evidence="3" id="KW-1185">Reference proteome</keyword>
<dbReference type="InterPro" id="IPR027417">
    <property type="entry name" value="P-loop_NTPase"/>
</dbReference>
<comment type="caution">
    <text evidence="2">The sequence shown here is derived from an EMBL/GenBank/DDBJ whole genome shotgun (WGS) entry which is preliminary data.</text>
</comment>
<evidence type="ECO:0000313" key="2">
    <source>
        <dbReference type="EMBL" id="MED6113820.1"/>
    </source>
</evidence>
<dbReference type="Gene3D" id="3.40.50.300">
    <property type="entry name" value="P-loop containing nucleotide triphosphate hydrolases"/>
    <property type="match status" value="1"/>
</dbReference>
<feature type="compositionally biased region" description="Pro residues" evidence="1">
    <location>
        <begin position="31"/>
        <end position="42"/>
    </location>
</feature>
<organism evidence="2 3">
    <name type="scientific">Stylosanthes scabra</name>
    <dbReference type="NCBI Taxonomy" id="79078"/>
    <lineage>
        <taxon>Eukaryota</taxon>
        <taxon>Viridiplantae</taxon>
        <taxon>Streptophyta</taxon>
        <taxon>Embryophyta</taxon>
        <taxon>Tracheophyta</taxon>
        <taxon>Spermatophyta</taxon>
        <taxon>Magnoliopsida</taxon>
        <taxon>eudicotyledons</taxon>
        <taxon>Gunneridae</taxon>
        <taxon>Pentapetalae</taxon>
        <taxon>rosids</taxon>
        <taxon>fabids</taxon>
        <taxon>Fabales</taxon>
        <taxon>Fabaceae</taxon>
        <taxon>Papilionoideae</taxon>
        <taxon>50 kb inversion clade</taxon>
        <taxon>dalbergioids sensu lato</taxon>
        <taxon>Dalbergieae</taxon>
        <taxon>Pterocarpus clade</taxon>
        <taxon>Stylosanthes</taxon>
    </lineage>
</organism>
<proteinExistence type="predicted"/>
<gene>
    <name evidence="2" type="ORF">PIB30_074428</name>
</gene>
<dbReference type="Proteomes" id="UP001341840">
    <property type="component" value="Unassembled WGS sequence"/>
</dbReference>
<evidence type="ECO:0000256" key="1">
    <source>
        <dbReference type="SAM" id="MobiDB-lite"/>
    </source>
</evidence>
<accession>A0ABU6QQT8</accession>